<sequence>MLVLKHKQETFHSVLLVEDNPTLLVIPLIPNTDLPELDQHASPNSKRRKINQMVALCVLNLLFSTSRTAARSIRKAHPHVHL</sequence>
<evidence type="ECO:0000313" key="2">
    <source>
        <dbReference type="Proteomes" id="UP000028999"/>
    </source>
</evidence>
<dbReference type="Proteomes" id="UP000028999">
    <property type="component" value="Unassembled WGS sequence"/>
</dbReference>
<accession>A0A078F7G4</accession>
<dbReference type="Gramene" id="CDY08984">
    <property type="protein sequence ID" value="CDY08984"/>
    <property type="gene ID" value="GSBRNA2T00001055001"/>
</dbReference>
<protein>
    <submittedName>
        <fullName evidence="1">BnaC01g31070D protein</fullName>
    </submittedName>
</protein>
<gene>
    <name evidence="1" type="primary">BnaC01g31070D</name>
    <name evidence="1" type="ORF">GSBRNA2T00001055001</name>
</gene>
<dbReference type="PaxDb" id="3708-A0A078F7G4"/>
<reference evidence="1 2" key="1">
    <citation type="journal article" date="2014" name="Science">
        <title>Plant genetics. Early allopolyploid evolution in the post-Neolithic Brassica napus oilseed genome.</title>
        <authorList>
            <person name="Chalhoub B."/>
            <person name="Denoeud F."/>
            <person name="Liu S."/>
            <person name="Parkin I.A."/>
            <person name="Tang H."/>
            <person name="Wang X."/>
            <person name="Chiquet J."/>
            <person name="Belcram H."/>
            <person name="Tong C."/>
            <person name="Samans B."/>
            <person name="Correa M."/>
            <person name="Da Silva C."/>
            <person name="Just J."/>
            <person name="Falentin C."/>
            <person name="Koh C.S."/>
            <person name="Le Clainche I."/>
            <person name="Bernard M."/>
            <person name="Bento P."/>
            <person name="Noel B."/>
            <person name="Labadie K."/>
            <person name="Alberti A."/>
            <person name="Charles M."/>
            <person name="Arnaud D."/>
            <person name="Guo H."/>
            <person name="Daviaud C."/>
            <person name="Alamery S."/>
            <person name="Jabbari K."/>
            <person name="Zhao M."/>
            <person name="Edger P.P."/>
            <person name="Chelaifa H."/>
            <person name="Tack D."/>
            <person name="Lassalle G."/>
            <person name="Mestiri I."/>
            <person name="Schnel N."/>
            <person name="Le Paslier M.C."/>
            <person name="Fan G."/>
            <person name="Renault V."/>
            <person name="Bayer P.E."/>
            <person name="Golicz A.A."/>
            <person name="Manoli S."/>
            <person name="Lee T.H."/>
            <person name="Thi V.H."/>
            <person name="Chalabi S."/>
            <person name="Hu Q."/>
            <person name="Fan C."/>
            <person name="Tollenaere R."/>
            <person name="Lu Y."/>
            <person name="Battail C."/>
            <person name="Shen J."/>
            <person name="Sidebottom C.H."/>
            <person name="Wang X."/>
            <person name="Canaguier A."/>
            <person name="Chauveau A."/>
            <person name="Berard A."/>
            <person name="Deniot G."/>
            <person name="Guan M."/>
            <person name="Liu Z."/>
            <person name="Sun F."/>
            <person name="Lim Y.P."/>
            <person name="Lyons E."/>
            <person name="Town C.D."/>
            <person name="Bancroft I."/>
            <person name="Wang X."/>
            <person name="Meng J."/>
            <person name="Ma J."/>
            <person name="Pires J.C."/>
            <person name="King G.J."/>
            <person name="Brunel D."/>
            <person name="Delourme R."/>
            <person name="Renard M."/>
            <person name="Aury J.M."/>
            <person name="Adams K.L."/>
            <person name="Batley J."/>
            <person name="Snowdon R.J."/>
            <person name="Tost J."/>
            <person name="Edwards D."/>
            <person name="Zhou Y."/>
            <person name="Hua W."/>
            <person name="Sharpe A.G."/>
            <person name="Paterson A.H."/>
            <person name="Guan C."/>
            <person name="Wincker P."/>
        </authorList>
    </citation>
    <scope>NUCLEOTIDE SEQUENCE [LARGE SCALE GENOMIC DNA]</scope>
    <source>
        <strain evidence="2">cv. Darmor-bzh</strain>
    </source>
</reference>
<evidence type="ECO:0000313" key="1">
    <source>
        <dbReference type="EMBL" id="CDY08984.1"/>
    </source>
</evidence>
<dbReference type="AlphaFoldDB" id="A0A078F7G4"/>
<organism evidence="1 2">
    <name type="scientific">Brassica napus</name>
    <name type="common">Rape</name>
    <dbReference type="NCBI Taxonomy" id="3708"/>
    <lineage>
        <taxon>Eukaryota</taxon>
        <taxon>Viridiplantae</taxon>
        <taxon>Streptophyta</taxon>
        <taxon>Embryophyta</taxon>
        <taxon>Tracheophyta</taxon>
        <taxon>Spermatophyta</taxon>
        <taxon>Magnoliopsida</taxon>
        <taxon>eudicotyledons</taxon>
        <taxon>Gunneridae</taxon>
        <taxon>Pentapetalae</taxon>
        <taxon>rosids</taxon>
        <taxon>malvids</taxon>
        <taxon>Brassicales</taxon>
        <taxon>Brassicaceae</taxon>
        <taxon>Brassiceae</taxon>
        <taxon>Brassica</taxon>
    </lineage>
</organism>
<keyword evidence="2" id="KW-1185">Reference proteome</keyword>
<name>A0A078F7G4_BRANA</name>
<proteinExistence type="predicted"/>
<dbReference type="EMBL" id="LK031991">
    <property type="protein sequence ID" value="CDY08984.1"/>
    <property type="molecule type" value="Genomic_DNA"/>
</dbReference>